<dbReference type="Pfam" id="PF00254">
    <property type="entry name" value="FKBP_C"/>
    <property type="match status" value="1"/>
</dbReference>
<dbReference type="Gene3D" id="3.10.50.40">
    <property type="match status" value="1"/>
</dbReference>
<dbReference type="RefSeq" id="WP_379666643.1">
    <property type="nucleotide sequence ID" value="NZ_JBHULH010000004.1"/>
</dbReference>
<comment type="similarity">
    <text evidence="4">Belongs to the FKBP-type PPIase family.</text>
</comment>
<evidence type="ECO:0000313" key="7">
    <source>
        <dbReference type="Proteomes" id="UP001597508"/>
    </source>
</evidence>
<evidence type="ECO:0000256" key="1">
    <source>
        <dbReference type="ARBA" id="ARBA00000971"/>
    </source>
</evidence>
<sequence>MKTRLTLFLISLIFLASCKEPEVRRPVSYSKSHTLVATIDPLKKVNSIEERKIEEYIKRDSTATYLVSPNGYWYQYLNKVDQESNTPKKGDIAELSYEILDLNNQIIYSKEELGVKEYKVDKEDFIPALQQGIKTMKKGETIKFVIPSYSAFGVVGDNNKIGINESIISIVTIINIKENPENEN</sequence>
<dbReference type="PROSITE" id="PS50059">
    <property type="entry name" value="FKBP_PPIASE"/>
    <property type="match status" value="1"/>
</dbReference>
<keyword evidence="2 3" id="KW-0697">Rotamase</keyword>
<dbReference type="NCBIfam" id="TIGR03516">
    <property type="entry name" value="ppisom_GldI"/>
    <property type="match status" value="1"/>
</dbReference>
<dbReference type="PROSITE" id="PS51257">
    <property type="entry name" value="PROKAR_LIPOPROTEIN"/>
    <property type="match status" value="1"/>
</dbReference>
<dbReference type="SUPFAM" id="SSF54534">
    <property type="entry name" value="FKBP-like"/>
    <property type="match status" value="1"/>
</dbReference>
<evidence type="ECO:0000256" key="4">
    <source>
        <dbReference type="RuleBase" id="RU003915"/>
    </source>
</evidence>
<protein>
    <recommendedName>
        <fullName evidence="4">Peptidyl-prolyl cis-trans isomerase</fullName>
        <ecNumber evidence="4">5.2.1.8</ecNumber>
    </recommendedName>
</protein>
<organism evidence="6 7">
    <name type="scientific">Pseudotenacibaculum haliotis</name>
    <dbReference type="NCBI Taxonomy" id="1862138"/>
    <lineage>
        <taxon>Bacteria</taxon>
        <taxon>Pseudomonadati</taxon>
        <taxon>Bacteroidota</taxon>
        <taxon>Flavobacteriia</taxon>
        <taxon>Flavobacteriales</taxon>
        <taxon>Flavobacteriaceae</taxon>
        <taxon>Pseudotenacibaculum</taxon>
    </lineage>
</organism>
<comment type="catalytic activity">
    <reaction evidence="1 3 4">
        <text>[protein]-peptidylproline (omega=180) = [protein]-peptidylproline (omega=0)</text>
        <dbReference type="Rhea" id="RHEA:16237"/>
        <dbReference type="Rhea" id="RHEA-COMP:10747"/>
        <dbReference type="Rhea" id="RHEA-COMP:10748"/>
        <dbReference type="ChEBI" id="CHEBI:83833"/>
        <dbReference type="ChEBI" id="CHEBI:83834"/>
        <dbReference type="EC" id="5.2.1.8"/>
    </reaction>
</comment>
<evidence type="ECO:0000256" key="2">
    <source>
        <dbReference type="ARBA" id="ARBA00023110"/>
    </source>
</evidence>
<keyword evidence="7" id="KW-1185">Reference proteome</keyword>
<accession>A0ABW5LSZ1</accession>
<dbReference type="InterPro" id="IPR046357">
    <property type="entry name" value="PPIase_dom_sf"/>
</dbReference>
<evidence type="ECO:0000259" key="5">
    <source>
        <dbReference type="PROSITE" id="PS50059"/>
    </source>
</evidence>
<feature type="domain" description="PPIase FKBP-type" evidence="5">
    <location>
        <begin position="90"/>
        <end position="177"/>
    </location>
</feature>
<dbReference type="InterPro" id="IPR001179">
    <property type="entry name" value="PPIase_FKBP_dom"/>
</dbReference>
<name>A0ABW5LSZ1_9FLAO</name>
<dbReference type="EMBL" id="JBHULH010000004">
    <property type="protein sequence ID" value="MFD2567938.1"/>
    <property type="molecule type" value="Genomic_DNA"/>
</dbReference>
<evidence type="ECO:0000256" key="3">
    <source>
        <dbReference type="PROSITE-ProRule" id="PRU00277"/>
    </source>
</evidence>
<dbReference type="Proteomes" id="UP001597508">
    <property type="component" value="Unassembled WGS sequence"/>
</dbReference>
<reference evidence="7" key="1">
    <citation type="journal article" date="2019" name="Int. J. Syst. Evol. Microbiol.">
        <title>The Global Catalogue of Microorganisms (GCM) 10K type strain sequencing project: providing services to taxonomists for standard genome sequencing and annotation.</title>
        <authorList>
            <consortium name="The Broad Institute Genomics Platform"/>
            <consortium name="The Broad Institute Genome Sequencing Center for Infectious Disease"/>
            <person name="Wu L."/>
            <person name="Ma J."/>
        </authorList>
    </citation>
    <scope>NUCLEOTIDE SEQUENCE [LARGE SCALE GENOMIC DNA]</scope>
    <source>
        <strain evidence="7">KCTC 52127</strain>
    </source>
</reference>
<gene>
    <name evidence="6" type="primary">gldI</name>
    <name evidence="6" type="ORF">ACFSRZ_11180</name>
</gene>
<dbReference type="EC" id="5.2.1.8" evidence="4"/>
<keyword evidence="3 4" id="KW-0413">Isomerase</keyword>
<evidence type="ECO:0000313" key="6">
    <source>
        <dbReference type="EMBL" id="MFD2567938.1"/>
    </source>
</evidence>
<proteinExistence type="inferred from homology"/>
<dbReference type="InterPro" id="IPR019869">
    <property type="entry name" value="Motility-assoc_PPIase_GldI"/>
</dbReference>
<comment type="caution">
    <text evidence="6">The sequence shown here is derived from an EMBL/GenBank/DDBJ whole genome shotgun (WGS) entry which is preliminary data.</text>
</comment>